<feature type="transmembrane region" description="Helical" evidence="3">
    <location>
        <begin position="153"/>
        <end position="174"/>
    </location>
</feature>
<dbReference type="SUPFAM" id="SSF103473">
    <property type="entry name" value="MFS general substrate transporter"/>
    <property type="match status" value="1"/>
</dbReference>
<dbReference type="InterPro" id="IPR050327">
    <property type="entry name" value="Proton-linked_MCT"/>
</dbReference>
<evidence type="ECO:0000256" key="3">
    <source>
        <dbReference type="SAM" id="Phobius"/>
    </source>
</evidence>
<evidence type="ECO:0000256" key="1">
    <source>
        <dbReference type="ARBA" id="ARBA00004141"/>
    </source>
</evidence>
<feature type="transmembrane region" description="Helical" evidence="3">
    <location>
        <begin position="101"/>
        <end position="123"/>
    </location>
</feature>
<dbReference type="AlphaFoldDB" id="A0A1F8A6I4"/>
<dbReference type="GO" id="GO:0016020">
    <property type="term" value="C:membrane"/>
    <property type="evidence" value="ECO:0007669"/>
    <property type="project" value="UniProtKB-SubCell"/>
</dbReference>
<dbReference type="RefSeq" id="XP_022391107.1">
    <property type="nucleotide sequence ID" value="XM_022529714.1"/>
</dbReference>
<sequence>MAVSDRAKGFVSSGVDISHPAVGASESRRPVDDFQVEDNPTVLEEPSTEADGFPDGGYRSWLVVLGSFLLLMSSYGLMNSVGVLQSYLESHQLASYSSQNVGWISGLFVFVSLGLGVFVGPLFDTYGPRELVSAGSAFYVLSLFLTAECTQYWHFIICFGIMAGIGGAFTSTIGMSCVPHWFQARAGMAIGTAMAGAGLGGVVFPFILKGAFANLGFQWGMRIVALVVLVLCGLASFLVKSRLPKGQLKAAIDIRCFKDSRFTLLSCGIFVALELEMFALIGLFPTYVTKQGFNTSASVYTLVVLNVCSCVGRLLAGRIADRYGRLNVLIILILSAVLTIFAILYPFSRHLVVHQPCPGLHSASVECKRDRDEIWDMLLSACGPLALLAASIYDFSPEQVDQGIALRQLAREATENIKRGRTGSCRPEHAYIRREWRELTHEERRQFTDAVRCLQSIPTTLSADLRQIYPGVQTRYDEFLATHINLTSVIHQTADFLAWHRYFIHTFEQDLKSKCHYTGSLPYWDWGLDAENPHLSVLFNGDEYSMGSNGVFIPNRDPVYWPSIHEYLPVGTGGGCVYEGPFSNYTINMGPIDGAGQKPVSYRFEHHPHCLKRDINPTVTRSSVTFRHITELILSYDTIDWFQGVMQRDPRFSVPSVPYGVHRGGHVGVGIVMGDAAGSPGDPMFYLHHAQIDRVWTIWQGLDPDKRRHAIWGTHTILDTPPTANMTLDEMIHFGFAAEPVKFRDLMDTLDGPFCYYYS</sequence>
<comment type="subcellular location">
    <subcellularLocation>
        <location evidence="1">Membrane</location>
        <topology evidence="1">Multi-pass membrane protein</topology>
    </subcellularLocation>
</comment>
<evidence type="ECO:0000256" key="2">
    <source>
        <dbReference type="ARBA" id="ARBA00006727"/>
    </source>
</evidence>
<evidence type="ECO:0000313" key="5">
    <source>
        <dbReference type="EMBL" id="OGM47390.1"/>
    </source>
</evidence>
<organism evidence="5 6">
    <name type="scientific">Aspergillus bombycis</name>
    <dbReference type="NCBI Taxonomy" id="109264"/>
    <lineage>
        <taxon>Eukaryota</taxon>
        <taxon>Fungi</taxon>
        <taxon>Dikarya</taxon>
        <taxon>Ascomycota</taxon>
        <taxon>Pezizomycotina</taxon>
        <taxon>Eurotiomycetes</taxon>
        <taxon>Eurotiomycetidae</taxon>
        <taxon>Eurotiales</taxon>
        <taxon>Aspergillaceae</taxon>
        <taxon>Aspergillus</taxon>
    </lineage>
</organism>
<accession>A0A1F8A6I4</accession>
<keyword evidence="6" id="KW-1185">Reference proteome</keyword>
<dbReference type="GeneID" id="34445974"/>
<dbReference type="SUPFAM" id="SSF48056">
    <property type="entry name" value="Di-copper centre-containing domain"/>
    <property type="match status" value="1"/>
</dbReference>
<feature type="transmembrane region" description="Helical" evidence="3">
    <location>
        <begin position="186"/>
        <end position="207"/>
    </location>
</feature>
<reference evidence="5 6" key="1">
    <citation type="journal article" date="2016" name="Genome Biol. Evol.">
        <title>Draft genome sequence of an aflatoxigenic Aspergillus species, A. bombycis.</title>
        <authorList>
            <person name="Moore G.G."/>
            <person name="Mack B.M."/>
            <person name="Beltz S.B."/>
            <person name="Gilbert M.K."/>
        </authorList>
    </citation>
    <scope>NUCLEOTIDE SEQUENCE [LARGE SCALE GENOMIC DNA]</scope>
    <source>
        <strain evidence="6">NRRL 26010</strain>
    </source>
</reference>
<dbReference type="InterPro" id="IPR011701">
    <property type="entry name" value="MFS"/>
</dbReference>
<feature type="transmembrane region" description="Helical" evidence="3">
    <location>
        <begin position="61"/>
        <end position="81"/>
    </location>
</feature>
<dbReference type="PANTHER" id="PTHR11360:SF177">
    <property type="entry name" value="RIBOFLAVIN TRANSPORTER MCH5"/>
    <property type="match status" value="1"/>
</dbReference>
<feature type="transmembrane region" description="Helical" evidence="3">
    <location>
        <begin position="262"/>
        <end position="285"/>
    </location>
</feature>
<evidence type="ECO:0000259" key="4">
    <source>
        <dbReference type="PROSITE" id="PS00498"/>
    </source>
</evidence>
<name>A0A1F8A6I4_9EURO</name>
<dbReference type="PANTHER" id="PTHR11360">
    <property type="entry name" value="MONOCARBOXYLATE TRANSPORTER"/>
    <property type="match status" value="1"/>
</dbReference>
<keyword evidence="3" id="KW-1133">Transmembrane helix</keyword>
<dbReference type="Pfam" id="PF07690">
    <property type="entry name" value="MFS_1"/>
    <property type="match status" value="1"/>
</dbReference>
<feature type="transmembrane region" description="Helical" evidence="3">
    <location>
        <begin position="328"/>
        <end position="347"/>
    </location>
</feature>
<dbReference type="Gene3D" id="1.10.1280.10">
    <property type="entry name" value="Di-copper center containing domain from catechol oxidase"/>
    <property type="match status" value="1"/>
</dbReference>
<proteinExistence type="inferred from homology"/>
<dbReference type="InterPro" id="IPR036259">
    <property type="entry name" value="MFS_trans_sf"/>
</dbReference>
<comment type="similarity">
    <text evidence="2">Belongs to the major facilitator superfamily. Monocarboxylate porter (TC 2.A.1.13) family.</text>
</comment>
<protein>
    <submittedName>
        <fullName evidence="5">Tyrosinase</fullName>
    </submittedName>
</protein>
<dbReference type="EMBL" id="LYCR01000023">
    <property type="protein sequence ID" value="OGM47390.1"/>
    <property type="molecule type" value="Genomic_DNA"/>
</dbReference>
<dbReference type="PROSITE" id="PS00498">
    <property type="entry name" value="TYROSINASE_2"/>
    <property type="match status" value="1"/>
</dbReference>
<keyword evidence="3" id="KW-0472">Membrane</keyword>
<evidence type="ECO:0000313" key="6">
    <source>
        <dbReference type="Proteomes" id="UP000179179"/>
    </source>
</evidence>
<dbReference type="InterPro" id="IPR008922">
    <property type="entry name" value="Di-copper_centre_dom_sf"/>
</dbReference>
<feature type="transmembrane region" description="Helical" evidence="3">
    <location>
        <begin position="130"/>
        <end position="147"/>
    </location>
</feature>
<comment type="caution">
    <text evidence="5">The sequence shown here is derived from an EMBL/GenBank/DDBJ whole genome shotgun (WGS) entry which is preliminary data.</text>
</comment>
<feature type="domain" description="Tyrosinase copper-binding" evidence="4">
    <location>
        <begin position="682"/>
        <end position="693"/>
    </location>
</feature>
<dbReference type="Proteomes" id="UP000179179">
    <property type="component" value="Unassembled WGS sequence"/>
</dbReference>
<dbReference type="GO" id="GO:0016491">
    <property type="term" value="F:oxidoreductase activity"/>
    <property type="evidence" value="ECO:0007669"/>
    <property type="project" value="InterPro"/>
</dbReference>
<dbReference type="InterPro" id="IPR002227">
    <property type="entry name" value="Tyrosinase_Cu-bd"/>
</dbReference>
<dbReference type="GO" id="GO:0022857">
    <property type="term" value="F:transmembrane transporter activity"/>
    <property type="evidence" value="ECO:0007669"/>
    <property type="project" value="InterPro"/>
</dbReference>
<feature type="transmembrane region" description="Helical" evidence="3">
    <location>
        <begin position="219"/>
        <end position="239"/>
    </location>
</feature>
<gene>
    <name evidence="5" type="ORF">ABOM_002584</name>
</gene>
<feature type="transmembrane region" description="Helical" evidence="3">
    <location>
        <begin position="297"/>
        <end position="316"/>
    </location>
</feature>
<dbReference type="Pfam" id="PF00264">
    <property type="entry name" value="Tyrosinase"/>
    <property type="match status" value="1"/>
</dbReference>
<dbReference type="OrthoDB" id="6132182at2759"/>
<keyword evidence="3" id="KW-0812">Transmembrane</keyword>
<dbReference type="Gene3D" id="1.20.1250.20">
    <property type="entry name" value="MFS general substrate transporter like domains"/>
    <property type="match status" value="2"/>
</dbReference>
<dbReference type="PRINTS" id="PR00092">
    <property type="entry name" value="TYROSINASE"/>
</dbReference>